<protein>
    <recommendedName>
        <fullName evidence="15">Aminopeptidase</fullName>
        <ecNumber evidence="15">3.4.11.-</ecNumber>
    </recommendedName>
</protein>
<dbReference type="OMA" id="MMEYVAI"/>
<comment type="catalytic activity">
    <reaction evidence="11">
        <text>Release of an N-terminal amino acid, preferentially alanine, from a wide range of peptides, amides and arylamides.</text>
        <dbReference type="EC" id="3.4.11.14"/>
    </reaction>
</comment>
<dbReference type="SUPFAM" id="SSF55486">
    <property type="entry name" value="Metalloproteases ('zincins'), catalytic domain"/>
    <property type="match status" value="1"/>
</dbReference>
<dbReference type="GO" id="GO:0006508">
    <property type="term" value="P:proteolysis"/>
    <property type="evidence" value="ECO:0007669"/>
    <property type="project" value="UniProtKB-KW"/>
</dbReference>
<dbReference type="Pfam" id="PF17900">
    <property type="entry name" value="Peptidase_M1_N"/>
    <property type="match status" value="1"/>
</dbReference>
<keyword evidence="10 15" id="KW-0482">Metalloprotease</keyword>
<evidence type="ECO:0000256" key="1">
    <source>
        <dbReference type="ARBA" id="ARBA00004496"/>
    </source>
</evidence>
<dbReference type="FunFam" id="2.60.40.1910:FF:000002">
    <property type="entry name" value="Aminopeptidase"/>
    <property type="match status" value="1"/>
</dbReference>
<comment type="cofactor">
    <cofactor evidence="13 15">
        <name>Zn(2+)</name>
        <dbReference type="ChEBI" id="CHEBI:29105"/>
    </cofactor>
    <text evidence="13 15">Binds 1 zinc ion per subunit.</text>
</comment>
<feature type="site" description="Transition state stabilizer" evidence="14">
    <location>
        <position position="478"/>
    </location>
</feature>
<feature type="binding site" evidence="13">
    <location>
        <position position="396"/>
    </location>
    <ligand>
        <name>Zn(2+)</name>
        <dbReference type="ChEBI" id="CHEBI:29105"/>
        <note>catalytic</note>
    </ligand>
</feature>
<keyword evidence="4 15" id="KW-0031">Aminopeptidase</keyword>
<evidence type="ECO:0000256" key="3">
    <source>
        <dbReference type="ARBA" id="ARBA00010136"/>
    </source>
</evidence>
<dbReference type="InterPro" id="IPR042097">
    <property type="entry name" value="Aminopeptidase_N-like_N_sf"/>
</dbReference>
<evidence type="ECO:0000313" key="20">
    <source>
        <dbReference type="Proteomes" id="UP000198287"/>
    </source>
</evidence>
<keyword evidence="8 15" id="KW-0378">Hydrolase</keyword>
<dbReference type="GO" id="GO:0042277">
    <property type="term" value="F:peptide binding"/>
    <property type="evidence" value="ECO:0007669"/>
    <property type="project" value="TreeGrafter"/>
</dbReference>
<feature type="active site" description="Proton acceptor" evidence="12">
    <location>
        <position position="393"/>
    </location>
</feature>
<proteinExistence type="inferred from homology"/>
<dbReference type="SUPFAM" id="SSF63737">
    <property type="entry name" value="Leukotriene A4 hydrolase N-terminal domain"/>
    <property type="match status" value="1"/>
</dbReference>
<dbReference type="InterPro" id="IPR014782">
    <property type="entry name" value="Peptidase_M1_dom"/>
</dbReference>
<dbReference type="GO" id="GO:0070006">
    <property type="term" value="F:metalloaminopeptidase activity"/>
    <property type="evidence" value="ECO:0007669"/>
    <property type="project" value="TreeGrafter"/>
</dbReference>
<dbReference type="Gene3D" id="2.60.40.1730">
    <property type="entry name" value="tricorn interacting facor f3 domain"/>
    <property type="match status" value="1"/>
</dbReference>
<dbReference type="Pfam" id="PF11838">
    <property type="entry name" value="ERAP1_C"/>
    <property type="match status" value="1"/>
</dbReference>
<evidence type="ECO:0000256" key="7">
    <source>
        <dbReference type="ARBA" id="ARBA00022723"/>
    </source>
</evidence>
<dbReference type="PANTHER" id="PTHR11533">
    <property type="entry name" value="PROTEASE M1 ZINC METALLOPROTEASE"/>
    <property type="match status" value="1"/>
</dbReference>
<evidence type="ECO:0000256" key="14">
    <source>
        <dbReference type="PIRSR" id="PIRSR634016-4"/>
    </source>
</evidence>
<dbReference type="Gene3D" id="1.25.50.20">
    <property type="match status" value="1"/>
</dbReference>
<evidence type="ECO:0000256" key="15">
    <source>
        <dbReference type="RuleBase" id="RU364040"/>
    </source>
</evidence>
<dbReference type="GO" id="GO:0005886">
    <property type="term" value="C:plasma membrane"/>
    <property type="evidence" value="ECO:0007669"/>
    <property type="project" value="UniProtKB-SubCell"/>
</dbReference>
<feature type="domain" description="Peptidase M1 membrane alanine aminopeptidase" evidence="16">
    <location>
        <begin position="320"/>
        <end position="537"/>
    </location>
</feature>
<dbReference type="EC" id="3.4.11.-" evidence="15"/>
<dbReference type="FunFam" id="2.60.40.1730:FF:000002">
    <property type="entry name" value="Aminopeptidase"/>
    <property type="match status" value="1"/>
</dbReference>
<evidence type="ECO:0000259" key="16">
    <source>
        <dbReference type="Pfam" id="PF01433"/>
    </source>
</evidence>
<comment type="similarity">
    <text evidence="3 15">Belongs to the peptidase M1 family.</text>
</comment>
<organism evidence="19 20">
    <name type="scientific">Folsomia candida</name>
    <name type="common">Springtail</name>
    <dbReference type="NCBI Taxonomy" id="158441"/>
    <lineage>
        <taxon>Eukaryota</taxon>
        <taxon>Metazoa</taxon>
        <taxon>Ecdysozoa</taxon>
        <taxon>Arthropoda</taxon>
        <taxon>Hexapoda</taxon>
        <taxon>Collembola</taxon>
        <taxon>Entomobryomorpha</taxon>
        <taxon>Isotomoidea</taxon>
        <taxon>Isotomidae</taxon>
        <taxon>Proisotominae</taxon>
        <taxon>Folsomia</taxon>
    </lineage>
</organism>
<dbReference type="Pfam" id="PF01433">
    <property type="entry name" value="Peptidase_M1"/>
    <property type="match status" value="1"/>
</dbReference>
<feature type="binding site" evidence="13">
    <location>
        <position position="415"/>
    </location>
    <ligand>
        <name>Zn(2+)</name>
        <dbReference type="ChEBI" id="CHEBI:29105"/>
        <note>catalytic</note>
    </ligand>
</feature>
<keyword evidence="20" id="KW-1185">Reference proteome</keyword>
<evidence type="ECO:0000256" key="2">
    <source>
        <dbReference type="ARBA" id="ARBA00004609"/>
    </source>
</evidence>
<evidence type="ECO:0000256" key="8">
    <source>
        <dbReference type="ARBA" id="ARBA00022801"/>
    </source>
</evidence>
<dbReference type="AlphaFoldDB" id="A0A226F650"/>
<dbReference type="Gene3D" id="2.60.40.1910">
    <property type="match status" value="1"/>
</dbReference>
<dbReference type="PANTHER" id="PTHR11533:SF174">
    <property type="entry name" value="PUROMYCIN-SENSITIVE AMINOPEPTIDASE-RELATED"/>
    <property type="match status" value="1"/>
</dbReference>
<dbReference type="InterPro" id="IPR034016">
    <property type="entry name" value="M1_APN-typ"/>
</dbReference>
<dbReference type="GO" id="GO:0008270">
    <property type="term" value="F:zinc ion binding"/>
    <property type="evidence" value="ECO:0007669"/>
    <property type="project" value="UniProtKB-UniRule"/>
</dbReference>
<dbReference type="InterPro" id="IPR045357">
    <property type="entry name" value="Aminopeptidase_N-like_N"/>
</dbReference>
<dbReference type="EMBL" id="LNIX01000001">
    <property type="protein sequence ID" value="OXA64356.1"/>
    <property type="molecule type" value="Genomic_DNA"/>
</dbReference>
<dbReference type="InterPro" id="IPR024571">
    <property type="entry name" value="ERAP1-like_C_dom"/>
</dbReference>
<evidence type="ECO:0000256" key="5">
    <source>
        <dbReference type="ARBA" id="ARBA00022490"/>
    </source>
</evidence>
<keyword evidence="9 13" id="KW-0862">Zinc</keyword>
<evidence type="ECO:0000259" key="17">
    <source>
        <dbReference type="Pfam" id="PF11838"/>
    </source>
</evidence>
<feature type="domain" description="Aminopeptidase N-like N-terminal" evidence="18">
    <location>
        <begin position="98"/>
        <end position="285"/>
    </location>
</feature>
<reference evidence="19 20" key="1">
    <citation type="submission" date="2015-12" db="EMBL/GenBank/DDBJ databases">
        <title>The genome of Folsomia candida.</title>
        <authorList>
            <person name="Faddeeva A."/>
            <person name="Derks M.F."/>
            <person name="Anvar Y."/>
            <person name="Smit S."/>
            <person name="Van Straalen N."/>
            <person name="Roelofs D."/>
        </authorList>
    </citation>
    <scope>NUCLEOTIDE SEQUENCE [LARGE SCALE GENOMIC DNA]</scope>
    <source>
        <strain evidence="19 20">VU population</strain>
        <tissue evidence="19">Whole body</tissue>
    </source>
</reference>
<dbReference type="InterPro" id="IPR050344">
    <property type="entry name" value="Peptidase_M1_aminopeptidases"/>
</dbReference>
<dbReference type="PRINTS" id="PR00756">
    <property type="entry name" value="ALADIPTASE"/>
</dbReference>
<evidence type="ECO:0000256" key="9">
    <source>
        <dbReference type="ARBA" id="ARBA00022833"/>
    </source>
</evidence>
<evidence type="ECO:0000256" key="12">
    <source>
        <dbReference type="PIRSR" id="PIRSR634016-1"/>
    </source>
</evidence>
<evidence type="ECO:0000256" key="11">
    <source>
        <dbReference type="ARBA" id="ARBA00052895"/>
    </source>
</evidence>
<feature type="domain" description="ERAP1-like C-terminal" evidence="17">
    <location>
        <begin position="621"/>
        <end position="932"/>
    </location>
</feature>
<evidence type="ECO:0000256" key="13">
    <source>
        <dbReference type="PIRSR" id="PIRSR634016-3"/>
    </source>
</evidence>
<evidence type="ECO:0000256" key="10">
    <source>
        <dbReference type="ARBA" id="ARBA00023049"/>
    </source>
</evidence>
<dbReference type="Gene3D" id="1.10.390.10">
    <property type="entry name" value="Neutral Protease Domain 2"/>
    <property type="match status" value="1"/>
</dbReference>
<dbReference type="GO" id="GO:0005737">
    <property type="term" value="C:cytoplasm"/>
    <property type="evidence" value="ECO:0007669"/>
    <property type="project" value="UniProtKB-SubCell"/>
</dbReference>
<feature type="binding site" evidence="13">
    <location>
        <position position="392"/>
    </location>
    <ligand>
        <name>Zn(2+)</name>
        <dbReference type="ChEBI" id="CHEBI:29105"/>
        <note>catalytic</note>
    </ligand>
</feature>
<dbReference type="FunFam" id="1.25.50.20:FF:000002">
    <property type="entry name" value="Aminopeptidase"/>
    <property type="match status" value="1"/>
</dbReference>
<dbReference type="InterPro" id="IPR027268">
    <property type="entry name" value="Peptidase_M4/M1_CTD_sf"/>
</dbReference>
<comment type="subcellular location">
    <subcellularLocation>
        <location evidence="2">Cell membrane</location>
        <topology evidence="2">Lipid-anchor</topology>
        <topology evidence="2">GPI-anchor</topology>
    </subcellularLocation>
    <subcellularLocation>
        <location evidence="1">Cytoplasm</location>
    </subcellularLocation>
</comment>
<dbReference type="GO" id="GO:0043171">
    <property type="term" value="P:peptide catabolic process"/>
    <property type="evidence" value="ECO:0007669"/>
    <property type="project" value="TreeGrafter"/>
</dbReference>
<evidence type="ECO:0000259" key="18">
    <source>
        <dbReference type="Pfam" id="PF17900"/>
    </source>
</evidence>
<dbReference type="GO" id="GO:0005615">
    <property type="term" value="C:extracellular space"/>
    <property type="evidence" value="ECO:0007669"/>
    <property type="project" value="TreeGrafter"/>
</dbReference>
<dbReference type="GO" id="GO:0016285">
    <property type="term" value="F:alanyl aminopeptidase activity"/>
    <property type="evidence" value="ECO:0007669"/>
    <property type="project" value="UniProtKB-EC"/>
</dbReference>
<comment type="caution">
    <text evidence="19">The sequence shown here is derived from an EMBL/GenBank/DDBJ whole genome shotgun (WGS) entry which is preliminary data.</text>
</comment>
<evidence type="ECO:0000256" key="4">
    <source>
        <dbReference type="ARBA" id="ARBA00022438"/>
    </source>
</evidence>
<name>A0A226F650_FOLCA</name>
<keyword evidence="7 13" id="KW-0479">Metal-binding</keyword>
<keyword evidence="6 15" id="KW-0645">Protease</keyword>
<keyword evidence="5" id="KW-0963">Cytoplasm</keyword>
<dbReference type="Proteomes" id="UP000198287">
    <property type="component" value="Unassembled WGS sequence"/>
</dbReference>
<dbReference type="InterPro" id="IPR001930">
    <property type="entry name" value="Peptidase_M1"/>
</dbReference>
<evidence type="ECO:0000256" key="6">
    <source>
        <dbReference type="ARBA" id="ARBA00022670"/>
    </source>
</evidence>
<evidence type="ECO:0000313" key="19">
    <source>
        <dbReference type="EMBL" id="OXA64356.1"/>
    </source>
</evidence>
<gene>
    <name evidence="19" type="ORF">Fcan01_01869</name>
</gene>
<dbReference type="OrthoDB" id="275509at2759"/>
<accession>A0A226F650</accession>
<dbReference type="CDD" id="cd09601">
    <property type="entry name" value="M1_APN-Q_like"/>
    <property type="match status" value="1"/>
</dbReference>
<dbReference type="FunFam" id="1.10.390.10:FF:000001">
    <property type="entry name" value="Aminopeptidase"/>
    <property type="match status" value="1"/>
</dbReference>
<sequence length="953" mass="108855">MFQAIRTLLEVEKRLSLHPRTRLCPLFASTTQQKRYFTSYKRPFLHSASQPAPAHTCCFPINSASSKFVTIASVNMSSAVEAKKTSKLEFQRLPLNAVPVHYDITIKPNFDNFTFEGVENIDLKINETSPNIVMNAVELNILKAVWKDSGTGKEQVAQTISVDETTEIFTAAFQPPLQSGTGTILLEFTGSMNDKMKGFYRSKFKGSDGQDKYNGVTQFEATDARRAFPCFDEPSHKATFNISLVVEKNKTALSNMPVKEIQAYPEDDKLHVVKYERSPIMSTYLVAYCIGDFEYVETTSSDGVLCRVYTPPGKKNQGKFALSVTAKVLPYYKEYFGIAYPLPKLDLIAIADFSAGAMENWGLITYRETCLLVDEEETSATSRQWIALVVGHEIAHQWFGNYVTMEWWTHLWLNEGYASFVEFLCVDFLFPEYDIWTQFVTDTFVRALELDSLKNSHPIEVPVGHPREVDEIFDDISYSKGASIIRMLHRYIGDADFRKGMNIYLTRHQYKNTFTEDLWRSLEEASGKPIGQVMGTWTKQMGFPLIRVQSEQNGDTRVMRLTQEKYWADPNLKNSKEHNDYSWMVPVAFCSASDPNTPICQTLMEEKMVTVELPGIRSDEWVKLNPGAVGFYRVRYPPELLVEFLPAIKNKILPPLDRIGLLDDLFAMVQSGESSTVLRTLDAFKNEDNFTVWSSISNVMSKLNLLFAYTDYHDQFKKFGIHLFSGIADSVGWEPKEGESHLDTMLRSLVLLRLTSFGHEKTIQESKRRLNLHRNGDQTIPADLRPVVYRGVISEGDEETLEMMLKMYRESDMLEEQDRIGRSLGLAKNLNVLKKVLEFAISEDVRSQDTVFIMISVGMNKVGRPLAWNFFKENKKFLGERYPSGGLIARLVKHLCENFVTEEDARSVTEFFAENPFAGTERTVQQVVESIRLNEQWLKRDERLVGEFLTNAI</sequence>